<evidence type="ECO:0008006" key="3">
    <source>
        <dbReference type="Google" id="ProtNLM"/>
    </source>
</evidence>
<keyword evidence="2" id="KW-1185">Reference proteome</keyword>
<evidence type="ECO:0000313" key="2">
    <source>
        <dbReference type="Proteomes" id="UP000429232"/>
    </source>
</evidence>
<protein>
    <recommendedName>
        <fullName evidence="3">Peptidase U49-like protein</fullName>
    </recommendedName>
</protein>
<dbReference type="KEGG" id="mgik:GO620_001335"/>
<sequence>MITQELVTDPYERLYNNLKRSFESDADGLPPLTIKYIRENKISIGIDSYSQNFAFPNVNLLTKTIMVNQAYLGFVWCCSYFLLGVSILATETSNENVQVLKFDHRDDYVEMKKVFNWGQSLVSGLKVWPKDMVSPVDELALAIQANALTTYTLSYVLYHELAHLILHSNSLEFIKMVKSEGYKMSHEDRRRSRNMELQADDFALMCITRTNKNTDQAFGRFLGAIVAHLTSILSAHNGDVRGGKMHPDSDERLKRITKQCNLSDDDRMFLNLTKGIGLQLYLAINDVFFTDAIPLSTIHNDFDSLELDISRLIDDLKGRYNLYSKPRQ</sequence>
<dbReference type="RefSeq" id="WP_157523036.1">
    <property type="nucleotide sequence ID" value="NZ_CP066775.1"/>
</dbReference>
<name>A0A6I4HUU3_9SPHI</name>
<evidence type="ECO:0000313" key="1">
    <source>
        <dbReference type="EMBL" id="QQL50122.1"/>
    </source>
</evidence>
<proteinExistence type="predicted"/>
<accession>A0A6I4HUU3</accession>
<dbReference type="AlphaFoldDB" id="A0A6I4HUU3"/>
<reference evidence="1 2" key="1">
    <citation type="submission" date="2020-12" db="EMBL/GenBank/DDBJ databases">
        <title>HMF7856_wgs.fasta genome submission.</title>
        <authorList>
            <person name="Kang H."/>
            <person name="Kim H."/>
            <person name="Joh K."/>
        </authorList>
    </citation>
    <scope>NUCLEOTIDE SEQUENCE [LARGE SCALE GENOMIC DNA]</scope>
    <source>
        <strain evidence="1 2">HMF7856</strain>
    </source>
</reference>
<dbReference type="Proteomes" id="UP000429232">
    <property type="component" value="Chromosome"/>
</dbReference>
<dbReference type="EMBL" id="CP066775">
    <property type="protein sequence ID" value="QQL50122.1"/>
    <property type="molecule type" value="Genomic_DNA"/>
</dbReference>
<gene>
    <name evidence="1" type="ORF">GO620_001335</name>
</gene>
<organism evidence="1 2">
    <name type="scientific">Mucilaginibacter ginkgonis</name>
    <dbReference type="NCBI Taxonomy" id="2682091"/>
    <lineage>
        <taxon>Bacteria</taxon>
        <taxon>Pseudomonadati</taxon>
        <taxon>Bacteroidota</taxon>
        <taxon>Sphingobacteriia</taxon>
        <taxon>Sphingobacteriales</taxon>
        <taxon>Sphingobacteriaceae</taxon>
        <taxon>Mucilaginibacter</taxon>
    </lineage>
</organism>